<dbReference type="Pfam" id="PF20151">
    <property type="entry name" value="DUF6533"/>
    <property type="match status" value="1"/>
</dbReference>
<protein>
    <recommendedName>
        <fullName evidence="2">DUF6533 domain-containing protein</fullName>
    </recommendedName>
</protein>
<feature type="transmembrane region" description="Helical" evidence="1">
    <location>
        <begin position="68"/>
        <end position="92"/>
    </location>
</feature>
<gene>
    <name evidence="3" type="ORF">FOMPIDRAFT_1134365</name>
</gene>
<evidence type="ECO:0000313" key="3">
    <source>
        <dbReference type="EMBL" id="EPS94437.1"/>
    </source>
</evidence>
<feature type="non-terminal residue" evidence="3">
    <location>
        <position position="1"/>
    </location>
</feature>
<keyword evidence="4" id="KW-1185">Reference proteome</keyword>
<dbReference type="HOGENOM" id="CLU_1323636_0_0_1"/>
<dbReference type="Proteomes" id="UP000015241">
    <property type="component" value="Unassembled WGS sequence"/>
</dbReference>
<organism evidence="3 4">
    <name type="scientific">Fomitopsis schrenkii</name>
    <name type="common">Brown rot fungus</name>
    <dbReference type="NCBI Taxonomy" id="2126942"/>
    <lineage>
        <taxon>Eukaryota</taxon>
        <taxon>Fungi</taxon>
        <taxon>Dikarya</taxon>
        <taxon>Basidiomycota</taxon>
        <taxon>Agaricomycotina</taxon>
        <taxon>Agaricomycetes</taxon>
        <taxon>Polyporales</taxon>
        <taxon>Fomitopsis</taxon>
    </lineage>
</organism>
<keyword evidence="1" id="KW-0472">Membrane</keyword>
<dbReference type="OrthoDB" id="2769707at2759"/>
<dbReference type="AlphaFoldDB" id="S8DP83"/>
<sequence>SSAVLMLYDHALSLGTEVDRVWHGKWTLLSVIMMVDIYVREIGLVLLAIGSASSLFGAVRGADWCTSLLIFILFYGMLIAASVNSIILYRVYTLWDDRKNISRALIGGFVCCYAVTLVFAVLTGIHLSPGMQYLVSINACSFARKSFYTSVTWSGIVLYDLCVLVLLFVRILGSPRRQNSQFVEMLYRDGFLTFLVSRKLDIYYSLPTFKPTRAFSVRTTSSTCNHSED</sequence>
<evidence type="ECO:0000259" key="2">
    <source>
        <dbReference type="Pfam" id="PF20151"/>
    </source>
</evidence>
<evidence type="ECO:0000313" key="4">
    <source>
        <dbReference type="Proteomes" id="UP000015241"/>
    </source>
</evidence>
<feature type="transmembrane region" description="Helical" evidence="1">
    <location>
        <begin position="104"/>
        <end position="127"/>
    </location>
</feature>
<name>S8DP83_FOMSC</name>
<feature type="transmembrane region" description="Helical" evidence="1">
    <location>
        <begin position="147"/>
        <end position="169"/>
    </location>
</feature>
<proteinExistence type="predicted"/>
<feature type="transmembrane region" description="Helical" evidence="1">
    <location>
        <begin position="42"/>
        <end position="62"/>
    </location>
</feature>
<reference evidence="3 4" key="1">
    <citation type="journal article" date="2012" name="Science">
        <title>The Paleozoic origin of enzymatic lignin decomposition reconstructed from 31 fungal genomes.</title>
        <authorList>
            <person name="Floudas D."/>
            <person name="Binder M."/>
            <person name="Riley R."/>
            <person name="Barry K."/>
            <person name="Blanchette R.A."/>
            <person name="Henrissat B."/>
            <person name="Martinez A.T."/>
            <person name="Otillar R."/>
            <person name="Spatafora J.W."/>
            <person name="Yadav J.S."/>
            <person name="Aerts A."/>
            <person name="Benoit I."/>
            <person name="Boyd A."/>
            <person name="Carlson A."/>
            <person name="Copeland A."/>
            <person name="Coutinho P.M."/>
            <person name="de Vries R.P."/>
            <person name="Ferreira P."/>
            <person name="Findley K."/>
            <person name="Foster B."/>
            <person name="Gaskell J."/>
            <person name="Glotzer D."/>
            <person name="Gorecki P."/>
            <person name="Heitman J."/>
            <person name="Hesse C."/>
            <person name="Hori C."/>
            <person name="Igarashi K."/>
            <person name="Jurgens J.A."/>
            <person name="Kallen N."/>
            <person name="Kersten P."/>
            <person name="Kohler A."/>
            <person name="Kuees U."/>
            <person name="Kumar T.K.A."/>
            <person name="Kuo A."/>
            <person name="LaButti K."/>
            <person name="Larrondo L.F."/>
            <person name="Lindquist E."/>
            <person name="Ling A."/>
            <person name="Lombard V."/>
            <person name="Lucas S."/>
            <person name="Lundell T."/>
            <person name="Martin R."/>
            <person name="McLaughlin D.J."/>
            <person name="Morgenstern I."/>
            <person name="Morin E."/>
            <person name="Murat C."/>
            <person name="Nagy L.G."/>
            <person name="Nolan M."/>
            <person name="Ohm R.A."/>
            <person name="Patyshakuliyeva A."/>
            <person name="Rokas A."/>
            <person name="Ruiz-Duenas F.J."/>
            <person name="Sabat G."/>
            <person name="Salamov A."/>
            <person name="Samejima M."/>
            <person name="Schmutz J."/>
            <person name="Slot J.C."/>
            <person name="St John F."/>
            <person name="Stenlid J."/>
            <person name="Sun H."/>
            <person name="Sun S."/>
            <person name="Syed K."/>
            <person name="Tsang A."/>
            <person name="Wiebenga A."/>
            <person name="Young D."/>
            <person name="Pisabarro A."/>
            <person name="Eastwood D.C."/>
            <person name="Martin F."/>
            <person name="Cullen D."/>
            <person name="Grigoriev I.V."/>
            <person name="Hibbett D.S."/>
        </authorList>
    </citation>
    <scope>NUCLEOTIDE SEQUENCE</scope>
    <source>
        <strain evidence="4">FP-58527</strain>
    </source>
</reference>
<accession>S8DP83</accession>
<keyword evidence="1" id="KW-0812">Transmembrane</keyword>
<dbReference type="InParanoid" id="S8DP83"/>
<dbReference type="InterPro" id="IPR045340">
    <property type="entry name" value="DUF6533"/>
</dbReference>
<feature type="domain" description="DUF6533" evidence="2">
    <location>
        <begin position="1"/>
        <end position="31"/>
    </location>
</feature>
<dbReference type="EMBL" id="KE504233">
    <property type="protein sequence ID" value="EPS94437.1"/>
    <property type="molecule type" value="Genomic_DNA"/>
</dbReference>
<evidence type="ECO:0000256" key="1">
    <source>
        <dbReference type="SAM" id="Phobius"/>
    </source>
</evidence>
<keyword evidence="1" id="KW-1133">Transmembrane helix</keyword>